<dbReference type="PROSITE" id="PS50972">
    <property type="entry name" value="PTERIN_BINDING"/>
    <property type="match status" value="1"/>
</dbReference>
<dbReference type="InterPro" id="IPR045031">
    <property type="entry name" value="DHP_synth-like"/>
</dbReference>
<evidence type="ECO:0000256" key="7">
    <source>
        <dbReference type="ARBA" id="ARBA00022679"/>
    </source>
</evidence>
<dbReference type="FunFam" id="3.20.20.20:FF:000006">
    <property type="entry name" value="Dihydropteroate synthase"/>
    <property type="match status" value="1"/>
</dbReference>
<dbReference type="GO" id="GO:0046656">
    <property type="term" value="P:folic acid biosynthetic process"/>
    <property type="evidence" value="ECO:0007669"/>
    <property type="project" value="UniProtKB-KW"/>
</dbReference>
<dbReference type="Gene3D" id="3.20.20.20">
    <property type="entry name" value="Dihydropteroate synthase-like"/>
    <property type="match status" value="1"/>
</dbReference>
<proteinExistence type="inferred from homology"/>
<sequence>MGILNVTPDSFSDGGLFASFEAATAHAVELVAEGADILDIGGESTRPGHTAVPADEEMARVLPVLRQAVASVAAPISIDTYKAVTARAAFEAGARILNDVWGLQRDPEIARVAADFAAPVIAMHNRETVDGSLDIVEEMKAFFDRTLAIARAAGIPDGRIVLDPGIGFGKTFEQNLDALRRLGDLKALGFPLLVGTSRKSLIGKLLDKTPRERINGTIASNVMAIAHGADIIRVHDVLAHREAARIADAIMGKAITGTAITGTER</sequence>
<evidence type="ECO:0000256" key="9">
    <source>
        <dbReference type="ARBA" id="ARBA00022842"/>
    </source>
</evidence>
<evidence type="ECO:0000256" key="2">
    <source>
        <dbReference type="ARBA" id="ARBA00001946"/>
    </source>
</evidence>
<evidence type="ECO:0000256" key="6">
    <source>
        <dbReference type="ARBA" id="ARBA00016919"/>
    </source>
</evidence>
<dbReference type="CDD" id="cd00739">
    <property type="entry name" value="DHPS"/>
    <property type="match status" value="1"/>
</dbReference>
<organism evidence="13 14">
    <name type="scientific">Prosthecodimorpha staleyi</name>
    <dbReference type="NCBI Taxonomy" id="2840188"/>
    <lineage>
        <taxon>Bacteria</taxon>
        <taxon>Pseudomonadati</taxon>
        <taxon>Pseudomonadota</taxon>
        <taxon>Alphaproteobacteria</taxon>
        <taxon>Hyphomicrobiales</taxon>
        <taxon>Ancalomicrobiaceae</taxon>
        <taxon>Prosthecodimorpha</taxon>
    </lineage>
</organism>
<evidence type="ECO:0000256" key="10">
    <source>
        <dbReference type="ARBA" id="ARBA00022909"/>
    </source>
</evidence>
<dbReference type="NCBIfam" id="TIGR01496">
    <property type="entry name" value="DHPS"/>
    <property type="match status" value="1"/>
</dbReference>
<dbReference type="PROSITE" id="PS00793">
    <property type="entry name" value="DHPS_2"/>
    <property type="match status" value="1"/>
</dbReference>
<dbReference type="AlphaFoldDB" id="A0A947GJ01"/>
<keyword evidence="10" id="KW-0289">Folate biosynthesis</keyword>
<dbReference type="InterPro" id="IPR006390">
    <property type="entry name" value="DHP_synth_dom"/>
</dbReference>
<feature type="domain" description="Pterin-binding" evidence="12">
    <location>
        <begin position="1"/>
        <end position="245"/>
    </location>
</feature>
<comment type="similarity">
    <text evidence="4">Belongs to the DHPS family.</text>
</comment>
<keyword evidence="8" id="KW-0479">Metal-binding</keyword>
<evidence type="ECO:0000256" key="8">
    <source>
        <dbReference type="ARBA" id="ARBA00022723"/>
    </source>
</evidence>
<keyword evidence="7 13" id="KW-0808">Transferase</keyword>
<evidence type="ECO:0000313" key="13">
    <source>
        <dbReference type="EMBL" id="MBT9290644.1"/>
    </source>
</evidence>
<evidence type="ECO:0000256" key="5">
    <source>
        <dbReference type="ARBA" id="ARBA00012458"/>
    </source>
</evidence>
<dbReference type="EMBL" id="JAHHZF010000006">
    <property type="protein sequence ID" value="MBT9290644.1"/>
    <property type="molecule type" value="Genomic_DNA"/>
</dbReference>
<protein>
    <recommendedName>
        <fullName evidence="6">Dihydropteroate synthase</fullName>
        <ecNumber evidence="5">2.5.1.15</ecNumber>
    </recommendedName>
    <alternativeName>
        <fullName evidence="11">Dihydropteroate pyrophosphorylase</fullName>
    </alternativeName>
</protein>
<dbReference type="PANTHER" id="PTHR20941:SF1">
    <property type="entry name" value="FOLIC ACID SYNTHESIS PROTEIN FOL1"/>
    <property type="match status" value="1"/>
</dbReference>
<dbReference type="GO" id="GO:0046654">
    <property type="term" value="P:tetrahydrofolate biosynthetic process"/>
    <property type="evidence" value="ECO:0007669"/>
    <property type="project" value="TreeGrafter"/>
</dbReference>
<comment type="pathway">
    <text evidence="3">Cofactor biosynthesis; tetrahydrofolate biosynthesis; 7,8-dihydrofolate from 2-amino-4-hydroxy-6-hydroxymethyl-7,8-dihydropteridine diphosphate and 4-aminobenzoate: step 1/2.</text>
</comment>
<evidence type="ECO:0000256" key="4">
    <source>
        <dbReference type="ARBA" id="ARBA00009503"/>
    </source>
</evidence>
<dbReference type="Proteomes" id="UP000766595">
    <property type="component" value="Unassembled WGS sequence"/>
</dbReference>
<evidence type="ECO:0000256" key="11">
    <source>
        <dbReference type="ARBA" id="ARBA00030193"/>
    </source>
</evidence>
<evidence type="ECO:0000259" key="12">
    <source>
        <dbReference type="PROSITE" id="PS50972"/>
    </source>
</evidence>
<dbReference type="GO" id="GO:0005829">
    <property type="term" value="C:cytosol"/>
    <property type="evidence" value="ECO:0007669"/>
    <property type="project" value="TreeGrafter"/>
</dbReference>
<reference evidence="13 14" key="1">
    <citation type="submission" date="2021-06" db="EMBL/GenBank/DDBJ databases">
        <authorList>
            <person name="Grouzdev D.S."/>
            <person name="Koziaeva V."/>
        </authorList>
    </citation>
    <scope>NUCLEOTIDE SEQUENCE [LARGE SCALE GENOMIC DNA]</scope>
    <source>
        <strain evidence="13 14">22</strain>
    </source>
</reference>
<evidence type="ECO:0000256" key="3">
    <source>
        <dbReference type="ARBA" id="ARBA00004763"/>
    </source>
</evidence>
<comment type="catalytic activity">
    <reaction evidence="1">
        <text>(7,8-dihydropterin-6-yl)methyl diphosphate + 4-aminobenzoate = 7,8-dihydropteroate + diphosphate</text>
        <dbReference type="Rhea" id="RHEA:19949"/>
        <dbReference type="ChEBI" id="CHEBI:17836"/>
        <dbReference type="ChEBI" id="CHEBI:17839"/>
        <dbReference type="ChEBI" id="CHEBI:33019"/>
        <dbReference type="ChEBI" id="CHEBI:72950"/>
        <dbReference type="EC" id="2.5.1.15"/>
    </reaction>
</comment>
<keyword evidence="9" id="KW-0460">Magnesium</keyword>
<dbReference type="InterPro" id="IPR011005">
    <property type="entry name" value="Dihydropteroate_synth-like_sf"/>
</dbReference>
<comment type="caution">
    <text evidence="13">The sequence shown here is derived from an EMBL/GenBank/DDBJ whole genome shotgun (WGS) entry which is preliminary data.</text>
</comment>
<dbReference type="SUPFAM" id="SSF51717">
    <property type="entry name" value="Dihydropteroate synthetase-like"/>
    <property type="match status" value="1"/>
</dbReference>
<gene>
    <name evidence="13" type="primary">folP</name>
    <name evidence="13" type="ORF">KL771_14330</name>
</gene>
<dbReference type="Pfam" id="PF00809">
    <property type="entry name" value="Pterin_bind"/>
    <property type="match status" value="1"/>
</dbReference>
<dbReference type="PANTHER" id="PTHR20941">
    <property type="entry name" value="FOLATE SYNTHESIS PROTEINS"/>
    <property type="match status" value="1"/>
</dbReference>
<keyword evidence="14" id="KW-1185">Reference proteome</keyword>
<dbReference type="InterPro" id="IPR000489">
    <property type="entry name" value="Pterin-binding_dom"/>
</dbReference>
<dbReference type="EC" id="2.5.1.15" evidence="5"/>
<evidence type="ECO:0000313" key="14">
    <source>
        <dbReference type="Proteomes" id="UP000766595"/>
    </source>
</evidence>
<dbReference type="GO" id="GO:0004156">
    <property type="term" value="F:dihydropteroate synthase activity"/>
    <property type="evidence" value="ECO:0007669"/>
    <property type="project" value="UniProtKB-EC"/>
</dbReference>
<dbReference type="GO" id="GO:0046872">
    <property type="term" value="F:metal ion binding"/>
    <property type="evidence" value="ECO:0007669"/>
    <property type="project" value="UniProtKB-KW"/>
</dbReference>
<accession>A0A947GJ01</accession>
<evidence type="ECO:0000256" key="1">
    <source>
        <dbReference type="ARBA" id="ARBA00000012"/>
    </source>
</evidence>
<name>A0A947GJ01_9HYPH</name>
<comment type="cofactor">
    <cofactor evidence="2">
        <name>Mg(2+)</name>
        <dbReference type="ChEBI" id="CHEBI:18420"/>
    </cofactor>
</comment>